<organism evidence="2">
    <name type="scientific">marine sediment metagenome</name>
    <dbReference type="NCBI Taxonomy" id="412755"/>
    <lineage>
        <taxon>unclassified sequences</taxon>
        <taxon>metagenomes</taxon>
        <taxon>ecological metagenomes</taxon>
    </lineage>
</organism>
<feature type="domain" description="PilZ" evidence="1">
    <location>
        <begin position="6"/>
        <end position="97"/>
    </location>
</feature>
<dbReference type="Gene3D" id="2.40.10.220">
    <property type="entry name" value="predicted glycosyltransferase like domains"/>
    <property type="match status" value="1"/>
</dbReference>
<evidence type="ECO:0000259" key="1">
    <source>
        <dbReference type="Pfam" id="PF07238"/>
    </source>
</evidence>
<dbReference type="SUPFAM" id="SSF141371">
    <property type="entry name" value="PilZ domain-like"/>
    <property type="match status" value="1"/>
</dbReference>
<dbReference type="InterPro" id="IPR009875">
    <property type="entry name" value="PilZ_domain"/>
</dbReference>
<dbReference type="Pfam" id="PF07238">
    <property type="entry name" value="PilZ"/>
    <property type="match status" value="1"/>
</dbReference>
<dbReference type="EMBL" id="LAZR01045939">
    <property type="protein sequence ID" value="KKK97688.1"/>
    <property type="molecule type" value="Genomic_DNA"/>
</dbReference>
<protein>
    <recommendedName>
        <fullName evidence="1">PilZ domain-containing protein</fullName>
    </recommendedName>
</protein>
<dbReference type="AlphaFoldDB" id="A0A0F8ZUX4"/>
<gene>
    <name evidence="2" type="ORF">LCGC14_2650240</name>
</gene>
<dbReference type="GO" id="GO:0035438">
    <property type="term" value="F:cyclic-di-GMP binding"/>
    <property type="evidence" value="ECO:0007669"/>
    <property type="project" value="InterPro"/>
</dbReference>
<accession>A0A0F8ZUX4</accession>
<comment type="caution">
    <text evidence="2">The sequence shown here is derived from an EMBL/GenBank/DDBJ whole genome shotgun (WGS) entry which is preliminary data.</text>
</comment>
<proteinExistence type="predicted"/>
<sequence length="111" mass="12334">MSQTDNRRYERIPFSTDLTIVDLATQLEYEGHSINLSLGGISFYAERFFDTGSRIMICARADRSGAGPVTSISATVQWCRIEGDGTIMGAEFDQSLSRSFHPELCERLCSA</sequence>
<name>A0A0F8ZUX4_9ZZZZ</name>
<reference evidence="2" key="1">
    <citation type="journal article" date="2015" name="Nature">
        <title>Complex archaea that bridge the gap between prokaryotes and eukaryotes.</title>
        <authorList>
            <person name="Spang A."/>
            <person name="Saw J.H."/>
            <person name="Jorgensen S.L."/>
            <person name="Zaremba-Niedzwiedzka K."/>
            <person name="Martijn J."/>
            <person name="Lind A.E."/>
            <person name="van Eijk R."/>
            <person name="Schleper C."/>
            <person name="Guy L."/>
            <person name="Ettema T.J."/>
        </authorList>
    </citation>
    <scope>NUCLEOTIDE SEQUENCE</scope>
</reference>
<evidence type="ECO:0000313" key="2">
    <source>
        <dbReference type="EMBL" id="KKK97688.1"/>
    </source>
</evidence>